<dbReference type="RefSeq" id="WP_070034256.1">
    <property type="nucleotide sequence ID" value="NZ_CP090057.1"/>
</dbReference>
<dbReference type="AlphaFoldDB" id="A0A823J8H2"/>
<evidence type="ECO:0000259" key="3">
    <source>
        <dbReference type="Pfam" id="PF00857"/>
    </source>
</evidence>
<evidence type="ECO:0000256" key="2">
    <source>
        <dbReference type="ARBA" id="ARBA00022801"/>
    </source>
</evidence>
<dbReference type="InterPro" id="IPR000868">
    <property type="entry name" value="Isochorismatase-like_dom"/>
</dbReference>
<dbReference type="InterPro" id="IPR036380">
    <property type="entry name" value="Isochorismatase-like_sf"/>
</dbReference>
<dbReference type="EMBL" id="AABEKN010000001">
    <property type="protein sequence ID" value="EAG9352668.1"/>
    <property type="molecule type" value="Genomic_DNA"/>
</dbReference>
<reference evidence="4 5" key="1">
    <citation type="submission" date="2019-04" db="EMBL/GenBank/DDBJ databases">
        <authorList>
            <consortium name="GenomeTrakr network: Whole genome sequencing for foodborne pathogen traceback"/>
        </authorList>
    </citation>
    <scope>NUCLEOTIDE SEQUENCE [LARGE SCALE GENOMIC DNA]</scope>
    <source>
        <strain evidence="4 5">CFSAN072502</strain>
    </source>
</reference>
<dbReference type="PANTHER" id="PTHR43540:SF14">
    <property type="entry name" value="ISOCHORISMATASE"/>
    <property type="match status" value="1"/>
</dbReference>
<dbReference type="GO" id="GO:0016787">
    <property type="term" value="F:hydrolase activity"/>
    <property type="evidence" value="ECO:0007669"/>
    <property type="project" value="UniProtKB-KW"/>
</dbReference>
<keyword evidence="2 4" id="KW-0378">Hydrolase</keyword>
<proteinExistence type="inferred from homology"/>
<dbReference type="Gene3D" id="3.40.50.850">
    <property type="entry name" value="Isochorismatase-like"/>
    <property type="match status" value="1"/>
</dbReference>
<dbReference type="Proteomes" id="UP000524387">
    <property type="component" value="Unassembled WGS sequence"/>
</dbReference>
<protein>
    <submittedName>
        <fullName evidence="4">Cysteine hydrolase</fullName>
    </submittedName>
</protein>
<dbReference type="PANTHER" id="PTHR43540">
    <property type="entry name" value="PEROXYUREIDOACRYLATE/UREIDOACRYLATE AMIDOHYDROLASE-RELATED"/>
    <property type="match status" value="1"/>
</dbReference>
<comment type="similarity">
    <text evidence="1">Belongs to the isochorismatase family.</text>
</comment>
<accession>A0A823J8H2</accession>
<dbReference type="CDD" id="cd01014">
    <property type="entry name" value="nicotinamidase_related"/>
    <property type="match status" value="1"/>
</dbReference>
<dbReference type="InterPro" id="IPR050272">
    <property type="entry name" value="Isochorismatase-like_hydrls"/>
</dbReference>
<dbReference type="SUPFAM" id="SSF52499">
    <property type="entry name" value="Isochorismatase-like hydrolases"/>
    <property type="match status" value="1"/>
</dbReference>
<comment type="caution">
    <text evidence="4">The sequence shown here is derived from an EMBL/GenBank/DDBJ whole genome shotgun (WGS) entry which is preliminary data.</text>
</comment>
<dbReference type="Pfam" id="PF00857">
    <property type="entry name" value="Isochorismatase"/>
    <property type="match status" value="1"/>
</dbReference>
<name>A0A823J8H2_LISMN</name>
<sequence length="172" mass="19804">MILLVVDTQKLNMTNKLYNFDSLVSNIEQLITTALKNKIEIVYIRHDDGPDTELTEGFDIYGEFQPTTHERIFDKTVNSAFKGTGLLEYLKEKGTKKIVVAGLQTDFCIDATVKCGFEHGFQMIVSARAHSTEDNHFMSGENSYKYYNEWMWPECYATCISMEETIKEMEHS</sequence>
<feature type="domain" description="Isochorismatase-like" evidence="3">
    <location>
        <begin position="2"/>
        <end position="134"/>
    </location>
</feature>
<evidence type="ECO:0000313" key="5">
    <source>
        <dbReference type="Proteomes" id="UP000524387"/>
    </source>
</evidence>
<organism evidence="4 5">
    <name type="scientific">Listeria monocytogenes</name>
    <dbReference type="NCBI Taxonomy" id="1639"/>
    <lineage>
        <taxon>Bacteria</taxon>
        <taxon>Bacillati</taxon>
        <taxon>Bacillota</taxon>
        <taxon>Bacilli</taxon>
        <taxon>Bacillales</taxon>
        <taxon>Listeriaceae</taxon>
        <taxon>Listeria</taxon>
    </lineage>
</organism>
<evidence type="ECO:0000313" key="4">
    <source>
        <dbReference type="EMBL" id="EAG9352668.1"/>
    </source>
</evidence>
<evidence type="ECO:0000256" key="1">
    <source>
        <dbReference type="ARBA" id="ARBA00006336"/>
    </source>
</evidence>
<gene>
    <name evidence="4" type="ORF">CW895_02355</name>
</gene>